<dbReference type="AlphaFoldDB" id="A0A1P8UTE4"/>
<dbReference type="EMBL" id="CP015093">
    <property type="protein sequence ID" value="APZ52628.1"/>
    <property type="molecule type" value="Genomic_DNA"/>
</dbReference>
<keyword evidence="2" id="KW-1185">Reference proteome</keyword>
<reference evidence="1 2" key="1">
    <citation type="submission" date="2016-04" db="EMBL/GenBank/DDBJ databases">
        <title>Deep-sea bacteria in the southern Pacific.</title>
        <authorList>
            <person name="Tang K."/>
        </authorList>
    </citation>
    <scope>NUCLEOTIDE SEQUENCE [LARGE SCALE GENOMIC DNA]</scope>
    <source>
        <strain evidence="1 2">JLT2014</strain>
    </source>
</reference>
<gene>
    <name evidence="1" type="ORF">Ga0080574_TMP2294</name>
</gene>
<proteinExistence type="predicted"/>
<accession>A0A1P8UTE4</accession>
<evidence type="ECO:0000313" key="1">
    <source>
        <dbReference type="EMBL" id="APZ52628.1"/>
    </source>
</evidence>
<dbReference type="KEGG" id="paby:Ga0080574_TMP2294"/>
<dbReference type="STRING" id="1250539.Ga0080574_TMP2294"/>
<protein>
    <submittedName>
        <fullName evidence="1">Uncharacterized protein</fullName>
    </submittedName>
</protein>
<name>A0A1P8UTE4_9RHOB</name>
<evidence type="ECO:0000313" key="2">
    <source>
        <dbReference type="Proteomes" id="UP000187059"/>
    </source>
</evidence>
<organism evidence="1 2">
    <name type="scientific">Salipiger abyssi</name>
    <dbReference type="NCBI Taxonomy" id="1250539"/>
    <lineage>
        <taxon>Bacteria</taxon>
        <taxon>Pseudomonadati</taxon>
        <taxon>Pseudomonadota</taxon>
        <taxon>Alphaproteobacteria</taxon>
        <taxon>Rhodobacterales</taxon>
        <taxon>Roseobacteraceae</taxon>
        <taxon>Salipiger</taxon>
    </lineage>
</organism>
<sequence length="65" mass="7597">MRSVSRVNLSRTWPPVGVRNQSLREKRKDDFEIRNPCHRWIIRLCASCPKDTELWAILCVATPCS</sequence>
<dbReference type="Proteomes" id="UP000187059">
    <property type="component" value="Chromosome"/>
</dbReference>